<keyword evidence="3" id="KW-0677">Repeat</keyword>
<keyword evidence="4" id="KW-0408">Iron</keyword>
<dbReference type="SUPFAM" id="SSF54862">
    <property type="entry name" value="4Fe-4S ferredoxins"/>
    <property type="match status" value="1"/>
</dbReference>
<reference evidence="9" key="1">
    <citation type="journal article" date="2010" name="Environ. Microbiol.">
        <title>The genome of Syntrophomonas wolfei: new insights into syntrophic metabolism and biohydrogen production.</title>
        <authorList>
            <person name="Sieber J.R."/>
            <person name="Sims D.R."/>
            <person name="Han C."/>
            <person name="Kim E."/>
            <person name="Lykidis A."/>
            <person name="Lapidus A.L."/>
            <person name="McDonnald E."/>
            <person name="Rohlin L."/>
            <person name="Culley D.E."/>
            <person name="Gunsalus R."/>
            <person name="McInerney M.J."/>
        </authorList>
    </citation>
    <scope>NUCLEOTIDE SEQUENCE [LARGE SCALE GENOMIC DNA]</scope>
    <source>
        <strain evidence="9">DSM 2245B / Goettingen</strain>
    </source>
</reference>
<dbReference type="Pfam" id="PF07992">
    <property type="entry name" value="Pyr_redox_2"/>
    <property type="match status" value="1"/>
</dbReference>
<dbReference type="FunFam" id="3.30.70.20:FF:000035">
    <property type="entry name" value="Iron hydrogenase 1"/>
    <property type="match status" value="1"/>
</dbReference>
<feature type="domain" description="2Fe-2S ferredoxin-type" evidence="6">
    <location>
        <begin position="1"/>
        <end position="78"/>
    </location>
</feature>
<dbReference type="InterPro" id="IPR023753">
    <property type="entry name" value="FAD/NAD-binding_dom"/>
</dbReference>
<protein>
    <submittedName>
        <fullName evidence="8">Glutamate synthase beta chain-related oxidoreductase, containing 2Fe-2S and 4Fe-4S clusters</fullName>
    </submittedName>
</protein>
<dbReference type="InterPro" id="IPR054351">
    <property type="entry name" value="NADH_UbQ_OxRdtase_ferredoxin"/>
</dbReference>
<evidence type="ECO:0000313" key="8">
    <source>
        <dbReference type="EMBL" id="ABI67985.1"/>
    </source>
</evidence>
<accession>Q0AZ69</accession>
<evidence type="ECO:0000313" key="9">
    <source>
        <dbReference type="Proteomes" id="UP000001968"/>
    </source>
</evidence>
<evidence type="ECO:0000259" key="7">
    <source>
        <dbReference type="PROSITE" id="PS51379"/>
    </source>
</evidence>
<dbReference type="RefSeq" id="WP_011640090.1">
    <property type="nucleotide sequence ID" value="NC_008346.1"/>
</dbReference>
<dbReference type="PROSITE" id="PS51379">
    <property type="entry name" value="4FE4S_FER_2"/>
    <property type="match status" value="2"/>
</dbReference>
<dbReference type="PROSITE" id="PS51085">
    <property type="entry name" value="2FE2S_FER_2"/>
    <property type="match status" value="1"/>
</dbReference>
<evidence type="ECO:0000256" key="5">
    <source>
        <dbReference type="ARBA" id="ARBA00023014"/>
    </source>
</evidence>
<dbReference type="EMBL" id="CP000448">
    <property type="protein sequence ID" value="ABI67985.1"/>
    <property type="molecule type" value="Genomic_DNA"/>
</dbReference>
<keyword evidence="5" id="KW-0411">Iron-sulfur</keyword>
<dbReference type="CDD" id="cd00207">
    <property type="entry name" value="fer2"/>
    <property type="match status" value="1"/>
</dbReference>
<dbReference type="STRING" id="335541.Swol_0658"/>
<proteinExistence type="predicted"/>
<evidence type="ECO:0000259" key="6">
    <source>
        <dbReference type="PROSITE" id="PS51085"/>
    </source>
</evidence>
<keyword evidence="9" id="KW-1185">Reference proteome</keyword>
<dbReference type="KEGG" id="swo:Swol_0658"/>
<evidence type="ECO:0000256" key="4">
    <source>
        <dbReference type="ARBA" id="ARBA00023004"/>
    </source>
</evidence>
<dbReference type="GO" id="GO:0051539">
    <property type="term" value="F:4 iron, 4 sulfur cluster binding"/>
    <property type="evidence" value="ECO:0007669"/>
    <property type="project" value="UniProtKB-KW"/>
</dbReference>
<dbReference type="SUPFAM" id="SSF51971">
    <property type="entry name" value="Nucleotide-binding domain"/>
    <property type="match status" value="2"/>
</dbReference>
<dbReference type="Gene3D" id="3.30.70.20">
    <property type="match status" value="1"/>
</dbReference>
<dbReference type="InterPro" id="IPR028261">
    <property type="entry name" value="DPD_II"/>
</dbReference>
<dbReference type="Pfam" id="PF13510">
    <property type="entry name" value="Fer2_4"/>
    <property type="match status" value="1"/>
</dbReference>
<dbReference type="GO" id="GO:0016491">
    <property type="term" value="F:oxidoreductase activity"/>
    <property type="evidence" value="ECO:0007669"/>
    <property type="project" value="InterPro"/>
</dbReference>
<keyword evidence="1" id="KW-0004">4Fe-4S</keyword>
<name>Q0AZ69_SYNWW</name>
<dbReference type="PRINTS" id="PR00419">
    <property type="entry name" value="ADXRDTASE"/>
</dbReference>
<dbReference type="HOGENOM" id="CLU_000422_0_0_9"/>
<dbReference type="GO" id="GO:0046872">
    <property type="term" value="F:metal ion binding"/>
    <property type="evidence" value="ECO:0007669"/>
    <property type="project" value="UniProtKB-KW"/>
</dbReference>
<feature type="domain" description="4Fe-4S ferredoxin-type" evidence="7">
    <location>
        <begin position="657"/>
        <end position="686"/>
    </location>
</feature>
<dbReference type="InterPro" id="IPR036010">
    <property type="entry name" value="2Fe-2S_ferredoxin-like_sf"/>
</dbReference>
<dbReference type="SUPFAM" id="SSF54292">
    <property type="entry name" value="2Fe-2S ferredoxin-like"/>
    <property type="match status" value="1"/>
</dbReference>
<dbReference type="Gene3D" id="3.10.20.740">
    <property type="match status" value="1"/>
</dbReference>
<dbReference type="Pfam" id="PF14691">
    <property type="entry name" value="Fer4_20"/>
    <property type="match status" value="1"/>
</dbReference>
<dbReference type="eggNOG" id="COG3383">
    <property type="taxonomic scope" value="Bacteria"/>
</dbReference>
<dbReference type="PROSITE" id="PS00198">
    <property type="entry name" value="4FE4S_FER_1"/>
    <property type="match status" value="1"/>
</dbReference>
<evidence type="ECO:0000256" key="2">
    <source>
        <dbReference type="ARBA" id="ARBA00022723"/>
    </source>
</evidence>
<dbReference type="InterPro" id="IPR017900">
    <property type="entry name" value="4Fe4S_Fe_S_CS"/>
</dbReference>
<dbReference type="InterPro" id="IPR017896">
    <property type="entry name" value="4Fe4S_Fe-S-bd"/>
</dbReference>
<sequence>MITLTINDREIKVAAGQTILQAAWENGIEIPTLCYDERVKPFASCGICVVEVAGSKKLLRSCATEVQEGMQVQTESPRVRQSRKLTLEMLLSDHRGDCCAPCREACPADTDCQAYIGLIANGQFKEAMAVLKEYYPLPASIGLICPHPCESACRRSLVEEPVSIAALKAFVGRYYLEEPKQENDDESGPGSGIAEVKTPSGKRVAVVGAGPAGLTVAYFLAREGHQIEVFEAMPAAGGMLRYGIPDYRLPKKLLEQETELVARLGVKFSFNTRLGQDIFLEQLRENYDAVFLGIGAWVSSKIGCAGEETRGVLGGIEFLRAVALREPVFMGERIAIIGGGNTAMDAARTAIRLGAAEVMVLYRRSRAEMPADESEIVEAEEEGIIFKFLLAPEEIIEEDGRVAAIRMQKMQLGQADASGRRRPEPTGEEEIIAVDTVIAAIGQQVDLGGLEKLELSRWNTIASDPLSFMSSMEGVFAGGDGVTGPGIAIEAIAQGRKAAQAMNAYLQGEKLPDNHSPYRMSREVRAEDLAGIEKEARIEPPAISPERRLRSFAEVKAAFTPEEALQEAGRCLECGCNAFSKCKLLNYAGKYEVKPQRLAGEIHHHSSEYHHPFLDWDTDKCILCGLCVRICDEVMGITALGLVNRGFETVVMPEWEWGIDLENSACNCCGECAVVCPTGALMTRGRGY</sequence>
<dbReference type="PANTHER" id="PTHR42783">
    <property type="entry name" value="GLUTAMATE SYNTHASE [NADPH] SMALL CHAIN"/>
    <property type="match status" value="1"/>
</dbReference>
<gene>
    <name evidence="8" type="ordered locus">Swol_0658</name>
</gene>
<dbReference type="Pfam" id="PF22117">
    <property type="entry name" value="Fer4_Nqo3"/>
    <property type="match status" value="1"/>
</dbReference>
<evidence type="ECO:0000256" key="1">
    <source>
        <dbReference type="ARBA" id="ARBA00022485"/>
    </source>
</evidence>
<feature type="domain" description="4Fe-4S ferredoxin-type" evidence="7">
    <location>
        <begin position="612"/>
        <end position="640"/>
    </location>
</feature>
<dbReference type="PANTHER" id="PTHR42783:SF3">
    <property type="entry name" value="GLUTAMATE SYNTHASE [NADPH] SMALL CHAIN-RELATED"/>
    <property type="match status" value="1"/>
</dbReference>
<dbReference type="InterPro" id="IPR036188">
    <property type="entry name" value="FAD/NAD-bd_sf"/>
</dbReference>
<evidence type="ECO:0000256" key="3">
    <source>
        <dbReference type="ARBA" id="ARBA00022737"/>
    </source>
</evidence>
<dbReference type="Proteomes" id="UP000001968">
    <property type="component" value="Chromosome"/>
</dbReference>
<dbReference type="SUPFAM" id="SSF46548">
    <property type="entry name" value="alpha-helical ferredoxin"/>
    <property type="match status" value="1"/>
</dbReference>
<dbReference type="OrthoDB" id="9803192at2"/>
<dbReference type="AlphaFoldDB" id="Q0AZ69"/>
<dbReference type="Gene3D" id="3.50.50.60">
    <property type="entry name" value="FAD/NAD(P)-binding domain"/>
    <property type="match status" value="2"/>
</dbReference>
<dbReference type="InterPro" id="IPR001041">
    <property type="entry name" value="2Fe-2S_ferredoxin-type"/>
</dbReference>
<organism evidence="8 9">
    <name type="scientific">Syntrophomonas wolfei subsp. wolfei (strain DSM 2245B / Goettingen)</name>
    <dbReference type="NCBI Taxonomy" id="335541"/>
    <lineage>
        <taxon>Bacteria</taxon>
        <taxon>Bacillati</taxon>
        <taxon>Bacillota</taxon>
        <taxon>Clostridia</taxon>
        <taxon>Eubacteriales</taxon>
        <taxon>Syntrophomonadaceae</taxon>
        <taxon>Syntrophomonas</taxon>
    </lineage>
</organism>
<dbReference type="eggNOG" id="COG0493">
    <property type="taxonomic scope" value="Bacteria"/>
</dbReference>
<keyword evidence="2" id="KW-0479">Metal-binding</keyword>